<sequence length="1071" mass="116987">MLKKLLFLFSFFFSHFLFSQCPSGNIAFIQQSDVNNFVSSYPNCEVISGNLYISGDVSDISKLTSIKSIEGDLMVNSYKITDVSNFLDLEFVGGNLIITNTLIKNLIGFSKIKSINGSLNIYQNSRNPLETINAFENLEIIKGDFQIYEPSLQTITGFDKLIEITSNLILSDNSRLTQVPSFNSLKIIGGDLSITNTYASVLENINSFNTLETIGNDFKIASPSLVSIDGFKNLKKINRFFQISPSGFRSPILKTIPDFENLEIIGGGFEITETEIIKLPGFNKLKSIGGWFMIRHNSSLESIEGMNNLKSIAGVIDIGINEKLENIKGLKNLAESGALLIGGNPSLKTLEGLQSLIRVGEYYSSNDVSIKINYNLSLTDCSAICNLLSSPLKNGLTEIMGNPSKCSNKSEVEQECIPDFDRDGILDDVDLDDDNDGILDIVENNGIQNRDSDGDGFSDLRDLDSDNDGCFDVIEAGFEDNDGDGFLGNLPYSVDANGLVTSVVNGYTTPLDDNNDGVFDFQITNILSAGKNGLLHICTSESPVDLFNYLTETPNRGGIWNPVLPTGNGIFNPATDAPGVYTYIVTNGRCGTKSSQVEVFTGLLPNTGEDNHLSICINSGAVDLFTVLKGRPDAGGIWTPTLSSGTGVFDPKKDSAGVYKYTLTNQSCPSDTSEITVNIEKLPNAGKNNQLSVCVNNSPIDLFTILKGLPDSGGTWNPVLSSGTGVFDPKKDIPGIYVYTVSNEKCSNVSAEIEINITPYLSAGENGTLAICKDSQPIDLFNSLKGSPNNSGTWSPTLSSGNGIFDPNKDAEGIYKYTITNGICENSIAEVNVNIFKIQNAGENSSVSICINSNSIDLFDKLKGNPDRGGFWIPNLSGVDGLFNPLQDKAGTYVYKIDNGNCGTDSAEITVTIKTVSNISNYQIKTNNFNDNSSLEIIINTGLQYEYSLDGSSYQKENIFNNLSGGDYTVFVRELNGCGFLEEKISLLNYPKFFTPNGDSYNDTWQLLGSTEKDYSIFIFNRYGKLLKELTKNHPSWDGMYNSIPQLSDDYWFQIKFSDGQIQKGHFSLKR</sequence>
<dbReference type="GO" id="GO:0005509">
    <property type="term" value="F:calcium ion binding"/>
    <property type="evidence" value="ECO:0007669"/>
    <property type="project" value="InterPro"/>
</dbReference>
<dbReference type="PANTHER" id="PTHR31018">
    <property type="entry name" value="SPORULATION-SPECIFIC PROTEIN-RELATED"/>
    <property type="match status" value="1"/>
</dbReference>
<accession>A0A4Y7UHT1</accession>
<evidence type="ECO:0000259" key="7">
    <source>
        <dbReference type="Pfam" id="PF01030"/>
    </source>
</evidence>
<reference evidence="8 10" key="1">
    <citation type="journal article" date="2015" name="Stand. Genomic Sci.">
        <title>Genomic Encyclopedia of Bacterial and Archaeal Type Strains, Phase III: the genomes of soil and plant-associated and newly described type strains.</title>
        <authorList>
            <person name="Whitman W.B."/>
            <person name="Woyke T."/>
            <person name="Klenk H.P."/>
            <person name="Zhou Y."/>
            <person name="Lilburn T.G."/>
            <person name="Beck B.J."/>
            <person name="De Vos P."/>
            <person name="Vandamme P."/>
            <person name="Eisen J.A."/>
            <person name="Garrity G."/>
            <person name="Hugenholtz P."/>
            <person name="Kyrpides N.C."/>
        </authorList>
    </citation>
    <scope>NUCLEOTIDE SEQUENCE [LARGE SCALE GENOMIC DNA]</scope>
    <source>
        <strain evidence="8 10">P5626</strain>
    </source>
</reference>
<dbReference type="InterPro" id="IPR028974">
    <property type="entry name" value="TSP_type-3_rpt"/>
</dbReference>
<evidence type="ECO:0000313" key="9">
    <source>
        <dbReference type="EMBL" id="TEB46010.1"/>
    </source>
</evidence>
<reference evidence="8" key="3">
    <citation type="submission" date="2019-03" db="EMBL/GenBank/DDBJ databases">
        <authorList>
            <person name="Whitman W."/>
            <person name="Huntemann M."/>
            <person name="Clum A."/>
            <person name="Pillay M."/>
            <person name="Palaniappan K."/>
            <person name="Varghese N."/>
            <person name="Mikhailova N."/>
            <person name="Stamatis D."/>
            <person name="Reddy T."/>
            <person name="Daum C."/>
            <person name="Shapiro N."/>
            <person name="Ivanova N."/>
            <person name="Kyrpides N."/>
            <person name="Woyke T."/>
        </authorList>
    </citation>
    <scope>NUCLEOTIDE SEQUENCE</scope>
    <source>
        <strain evidence="8">P5626</strain>
    </source>
</reference>
<evidence type="ECO:0000256" key="1">
    <source>
        <dbReference type="ARBA" id="ARBA00004191"/>
    </source>
</evidence>
<evidence type="ECO:0000256" key="4">
    <source>
        <dbReference type="ARBA" id="ARBA00022729"/>
    </source>
</evidence>
<protein>
    <submittedName>
        <fullName evidence="9">Gliding motility-associated C-terminal domain-containing protein</fullName>
    </submittedName>
    <submittedName>
        <fullName evidence="8">Gliding motility-associated-like protein</fullName>
    </submittedName>
</protein>
<keyword evidence="3" id="KW-0964">Secreted</keyword>
<dbReference type="InterPro" id="IPR036941">
    <property type="entry name" value="Rcpt_L-dom_sf"/>
</dbReference>
<keyword evidence="4 6" id="KW-0732">Signal</keyword>
<evidence type="ECO:0000256" key="6">
    <source>
        <dbReference type="SAM" id="SignalP"/>
    </source>
</evidence>
<evidence type="ECO:0000256" key="5">
    <source>
        <dbReference type="ARBA" id="ARBA00023180"/>
    </source>
</evidence>
<keyword evidence="10" id="KW-1185">Reference proteome</keyword>
<dbReference type="PANTHER" id="PTHR31018:SF3">
    <property type="entry name" value="RECEPTOR PROTEIN-TYROSINE KINASE"/>
    <property type="match status" value="1"/>
</dbReference>
<feature type="signal peptide" evidence="6">
    <location>
        <begin position="1"/>
        <end position="19"/>
    </location>
</feature>
<comment type="caution">
    <text evidence="9">The sequence shown here is derived from an EMBL/GenBank/DDBJ whole genome shotgun (WGS) entry which is preliminary data.</text>
</comment>
<dbReference type="AlphaFoldDB" id="A0A4Y7UHT1"/>
<dbReference type="NCBIfam" id="TIGR04131">
    <property type="entry name" value="Bac_Flav_CTERM"/>
    <property type="match status" value="1"/>
</dbReference>
<dbReference type="EMBL" id="QWDN01000001">
    <property type="protein sequence ID" value="TEB46010.1"/>
    <property type="molecule type" value="Genomic_DNA"/>
</dbReference>
<comment type="subcellular location">
    <subcellularLocation>
        <location evidence="1">Secreted</location>
        <location evidence="1">Cell wall</location>
    </subcellularLocation>
</comment>
<dbReference type="Gene3D" id="3.80.20.20">
    <property type="entry name" value="Receptor L-domain"/>
    <property type="match status" value="2"/>
</dbReference>
<evidence type="ECO:0000313" key="11">
    <source>
        <dbReference type="Proteomes" id="UP000298340"/>
    </source>
</evidence>
<keyword evidence="5" id="KW-0325">Glycoprotein</keyword>
<dbReference type="Proteomes" id="UP000298340">
    <property type="component" value="Unassembled WGS sequence"/>
</dbReference>
<keyword evidence="2" id="KW-0134">Cell wall</keyword>
<reference evidence="9 11" key="2">
    <citation type="journal article" date="2018" name="Syst. Appl. Microbiol.">
        <title>Flavobacterium circumlabens sp. nov. and Flavobacterium cupreum sp. nov., two psychrotrophic species isolated from Antarctic environmental samples.</title>
        <authorList>
            <person name="Kralova S."/>
            <person name="Busse H.J."/>
            <person name="Svec P."/>
            <person name="Maslanova I."/>
            <person name="Stankova E."/>
            <person name="Bartak M."/>
            <person name="Sedlacek I."/>
        </authorList>
    </citation>
    <scope>NUCLEOTIDE SEQUENCE [LARGE SCALE GENOMIC DNA]</scope>
    <source>
        <strain evidence="9 11">CCM 8828</strain>
    </source>
</reference>
<evidence type="ECO:0000313" key="10">
    <source>
        <dbReference type="Proteomes" id="UP000295270"/>
    </source>
</evidence>
<dbReference type="OrthoDB" id="1236981at2"/>
<evidence type="ECO:0000256" key="2">
    <source>
        <dbReference type="ARBA" id="ARBA00022512"/>
    </source>
</evidence>
<dbReference type="InterPro" id="IPR051648">
    <property type="entry name" value="CWI-Assembly_Regulator"/>
</dbReference>
<dbReference type="Pfam" id="PF01030">
    <property type="entry name" value="Recep_L_domain"/>
    <property type="match status" value="1"/>
</dbReference>
<dbReference type="SUPFAM" id="SSF103647">
    <property type="entry name" value="TSP type-3 repeat"/>
    <property type="match status" value="1"/>
</dbReference>
<feature type="domain" description="Receptor L-domain" evidence="7">
    <location>
        <begin position="92"/>
        <end position="145"/>
    </location>
</feature>
<dbReference type="EMBL" id="SLWA01000001">
    <property type="protein sequence ID" value="TCN60889.1"/>
    <property type="molecule type" value="Genomic_DNA"/>
</dbReference>
<dbReference type="SUPFAM" id="SSF52058">
    <property type="entry name" value="L domain-like"/>
    <property type="match status" value="4"/>
</dbReference>
<dbReference type="GO" id="GO:0030313">
    <property type="term" value="C:cell envelope"/>
    <property type="evidence" value="ECO:0007669"/>
    <property type="project" value="UniProtKB-SubCell"/>
</dbReference>
<dbReference type="RefSeq" id="WP_132032285.1">
    <property type="nucleotide sequence ID" value="NZ_QWDN01000001.1"/>
</dbReference>
<dbReference type="Proteomes" id="UP000295270">
    <property type="component" value="Unassembled WGS sequence"/>
</dbReference>
<gene>
    <name evidence="9" type="ORF">D0809_03175</name>
    <name evidence="8" type="ORF">EV142_101468</name>
</gene>
<dbReference type="Pfam" id="PF13585">
    <property type="entry name" value="CHU_C"/>
    <property type="match status" value="1"/>
</dbReference>
<dbReference type="InterPro" id="IPR026341">
    <property type="entry name" value="T9SS_type_B"/>
</dbReference>
<evidence type="ECO:0000313" key="8">
    <source>
        <dbReference type="EMBL" id="TCN60889.1"/>
    </source>
</evidence>
<dbReference type="InterPro" id="IPR000494">
    <property type="entry name" value="Rcpt_L-dom"/>
</dbReference>
<organism evidence="9 11">
    <name type="scientific">Flavobacterium circumlabens</name>
    <dbReference type="NCBI Taxonomy" id="2133765"/>
    <lineage>
        <taxon>Bacteria</taxon>
        <taxon>Pseudomonadati</taxon>
        <taxon>Bacteroidota</taxon>
        <taxon>Flavobacteriia</taxon>
        <taxon>Flavobacteriales</taxon>
        <taxon>Flavobacteriaceae</taxon>
        <taxon>Flavobacterium</taxon>
    </lineage>
</organism>
<feature type="chain" id="PRO_5043204697" evidence="6">
    <location>
        <begin position="20"/>
        <end position="1071"/>
    </location>
</feature>
<evidence type="ECO:0000256" key="3">
    <source>
        <dbReference type="ARBA" id="ARBA00022525"/>
    </source>
</evidence>
<proteinExistence type="predicted"/>
<name>A0A4Y7UHT1_9FLAO</name>